<comment type="caution">
    <text evidence="11">The sequence shown here is derived from an EMBL/GenBank/DDBJ whole genome shotgun (WGS) entry which is preliminary data.</text>
</comment>
<evidence type="ECO:0000256" key="5">
    <source>
        <dbReference type="ARBA" id="ARBA00022481"/>
    </source>
</evidence>
<comment type="similarity">
    <text evidence="2">Belongs to the GSP J family.</text>
</comment>
<evidence type="ECO:0000313" key="12">
    <source>
        <dbReference type="Proteomes" id="UP000324159"/>
    </source>
</evidence>
<protein>
    <recommendedName>
        <fullName evidence="3">Type II secretion system protein J</fullName>
    </recommendedName>
</protein>
<dbReference type="NCBIfam" id="TIGR02532">
    <property type="entry name" value="IV_pilin_GFxxxE"/>
    <property type="match status" value="1"/>
</dbReference>
<dbReference type="InterPro" id="IPR010055">
    <property type="entry name" value="T2SS_protein-GspJ"/>
</dbReference>
<evidence type="ECO:0000256" key="10">
    <source>
        <dbReference type="SAM" id="Phobius"/>
    </source>
</evidence>
<keyword evidence="8 10" id="KW-1133">Transmembrane helix</keyword>
<dbReference type="InterPro" id="IPR012902">
    <property type="entry name" value="N_methyl_site"/>
</dbReference>
<dbReference type="InterPro" id="IPR051621">
    <property type="entry name" value="T2SS_protein_J"/>
</dbReference>
<keyword evidence="7 10" id="KW-0812">Transmembrane</keyword>
<evidence type="ECO:0000256" key="1">
    <source>
        <dbReference type="ARBA" id="ARBA00004377"/>
    </source>
</evidence>
<evidence type="ECO:0000256" key="9">
    <source>
        <dbReference type="ARBA" id="ARBA00023136"/>
    </source>
</evidence>
<keyword evidence="6" id="KW-0997">Cell inner membrane</keyword>
<feature type="transmembrane region" description="Helical" evidence="10">
    <location>
        <begin position="12"/>
        <end position="33"/>
    </location>
</feature>
<dbReference type="PANTHER" id="PTHR39583">
    <property type="entry name" value="TYPE II SECRETION SYSTEM PROTEIN J-RELATED"/>
    <property type="match status" value="1"/>
</dbReference>
<accession>A0A5D3WHL7</accession>
<proteinExistence type="inferred from homology"/>
<dbReference type="Pfam" id="PF11612">
    <property type="entry name" value="T2SSJ"/>
    <property type="match status" value="1"/>
</dbReference>
<evidence type="ECO:0000313" key="11">
    <source>
        <dbReference type="EMBL" id="TYO97559.1"/>
    </source>
</evidence>
<reference evidence="11 12" key="1">
    <citation type="submission" date="2019-07" db="EMBL/GenBank/DDBJ databases">
        <title>Genomic Encyclopedia of Type Strains, Phase IV (KMG-IV): sequencing the most valuable type-strain genomes for metagenomic binning, comparative biology and taxonomic classification.</title>
        <authorList>
            <person name="Goeker M."/>
        </authorList>
    </citation>
    <scope>NUCLEOTIDE SEQUENCE [LARGE SCALE GENOMIC DNA]</scope>
    <source>
        <strain evidence="11 12">SS015</strain>
    </source>
</reference>
<evidence type="ECO:0000256" key="8">
    <source>
        <dbReference type="ARBA" id="ARBA00022989"/>
    </source>
</evidence>
<dbReference type="GO" id="GO:0015627">
    <property type="term" value="C:type II protein secretion system complex"/>
    <property type="evidence" value="ECO:0007669"/>
    <property type="project" value="InterPro"/>
</dbReference>
<dbReference type="Pfam" id="PF07963">
    <property type="entry name" value="N_methyl"/>
    <property type="match status" value="1"/>
</dbReference>
<dbReference type="OrthoDB" id="5405582at2"/>
<name>A0A5D3WHL7_9BACT</name>
<dbReference type="InterPro" id="IPR045584">
    <property type="entry name" value="Pilin-like"/>
</dbReference>
<dbReference type="AlphaFoldDB" id="A0A5D3WHL7"/>
<keyword evidence="9 10" id="KW-0472">Membrane</keyword>
<keyword evidence="5" id="KW-0488">Methylation</keyword>
<organism evidence="11 12">
    <name type="scientific">Geothermobacter ehrlichii</name>
    <dbReference type="NCBI Taxonomy" id="213224"/>
    <lineage>
        <taxon>Bacteria</taxon>
        <taxon>Pseudomonadati</taxon>
        <taxon>Thermodesulfobacteriota</taxon>
        <taxon>Desulfuromonadia</taxon>
        <taxon>Desulfuromonadales</taxon>
        <taxon>Geothermobacteraceae</taxon>
        <taxon>Geothermobacter</taxon>
    </lineage>
</organism>
<gene>
    <name evidence="11" type="ORF">EDC39_11099</name>
</gene>
<evidence type="ECO:0000256" key="3">
    <source>
        <dbReference type="ARBA" id="ARBA00021539"/>
    </source>
</evidence>
<evidence type="ECO:0000256" key="2">
    <source>
        <dbReference type="ARBA" id="ARBA00011084"/>
    </source>
</evidence>
<dbReference type="GO" id="GO:0005886">
    <property type="term" value="C:plasma membrane"/>
    <property type="evidence" value="ECO:0007669"/>
    <property type="project" value="UniProtKB-SubCell"/>
</dbReference>
<dbReference type="PANTHER" id="PTHR39583:SF2">
    <property type="entry name" value="TYPE II SECRETION SYSTEM PROTEIN J"/>
    <property type="match status" value="1"/>
</dbReference>
<dbReference type="Proteomes" id="UP000324159">
    <property type="component" value="Unassembled WGS sequence"/>
</dbReference>
<dbReference type="RefSeq" id="WP_148896456.1">
    <property type="nucleotide sequence ID" value="NZ_VNIB01000010.1"/>
</dbReference>
<keyword evidence="12" id="KW-1185">Reference proteome</keyword>
<dbReference type="PROSITE" id="PS00409">
    <property type="entry name" value="PROKAR_NTER_METHYL"/>
    <property type="match status" value="1"/>
</dbReference>
<dbReference type="GO" id="GO:0015628">
    <property type="term" value="P:protein secretion by the type II secretion system"/>
    <property type="evidence" value="ECO:0007669"/>
    <property type="project" value="InterPro"/>
</dbReference>
<evidence type="ECO:0000256" key="4">
    <source>
        <dbReference type="ARBA" id="ARBA00022475"/>
    </source>
</evidence>
<dbReference type="EMBL" id="VNIB01000010">
    <property type="protein sequence ID" value="TYO97559.1"/>
    <property type="molecule type" value="Genomic_DNA"/>
</dbReference>
<evidence type="ECO:0000256" key="6">
    <source>
        <dbReference type="ARBA" id="ARBA00022519"/>
    </source>
</evidence>
<evidence type="ECO:0000256" key="7">
    <source>
        <dbReference type="ARBA" id="ARBA00022692"/>
    </source>
</evidence>
<dbReference type="SUPFAM" id="SSF54523">
    <property type="entry name" value="Pili subunits"/>
    <property type="match status" value="1"/>
</dbReference>
<keyword evidence="4" id="KW-1003">Cell membrane</keyword>
<sequence>MTGRRGFTLLEILLAISIVAILLLTVYGVFATAESSRRRIASRAGGYHLARVIFDRIERELLSLPTREPAESSLLAGGRDDRGRPYLALLTLAGEGRDGGLRKVRYRLEKEEAGSRRLTRLSTIWPEPLQEPPAGRLSDRISLFRPRFHDGTTWRDDWDSRRDGLPRLIELTLGIETPEETLRLHTAIRLPTEERF</sequence>
<comment type="subcellular location">
    <subcellularLocation>
        <location evidence="1">Cell inner membrane</location>
        <topology evidence="1">Single-pass membrane protein</topology>
    </subcellularLocation>
</comment>